<evidence type="ECO:0000313" key="1">
    <source>
        <dbReference type="EMBL" id="GET33960.1"/>
    </source>
</evidence>
<evidence type="ECO:0008006" key="3">
    <source>
        <dbReference type="Google" id="ProtNLM"/>
    </source>
</evidence>
<sequence>MFIPHYGTIVVNNNVKVGANCVLHTCVCIAGSKKKIIGDNAYISTGVIISGGINLGNNITISANSMVNKNCERDGVMLGGTPAKIIKNRKAWYIEDGTKYESRIKEIQILKEKLYSVNR</sequence>
<dbReference type="AlphaFoldDB" id="A0A5M4B1A9"/>
<comment type="caution">
    <text evidence="1">The sequence shown here is derived from an EMBL/GenBank/DDBJ whole genome shotgun (WGS) entry which is preliminary data.</text>
</comment>
<dbReference type="Proteomes" id="UP000391834">
    <property type="component" value="Unassembled WGS sequence"/>
</dbReference>
<keyword evidence="2" id="KW-1185">Reference proteome</keyword>
<dbReference type="EMBL" id="BLAX01000001">
    <property type="protein sequence ID" value="GET33960.1"/>
    <property type="molecule type" value="Genomic_DNA"/>
</dbReference>
<protein>
    <recommendedName>
        <fullName evidence="3">Serine acetyltransferase</fullName>
    </recommendedName>
</protein>
<name>A0A5M4B1A9_9BACT</name>
<dbReference type="Gene3D" id="2.160.10.10">
    <property type="entry name" value="Hexapeptide repeat proteins"/>
    <property type="match status" value="1"/>
</dbReference>
<proteinExistence type="predicted"/>
<dbReference type="PANTHER" id="PTHR42811">
    <property type="entry name" value="SERINE ACETYLTRANSFERASE"/>
    <property type="match status" value="1"/>
</dbReference>
<reference evidence="1 2" key="1">
    <citation type="submission" date="2019-10" db="EMBL/GenBank/DDBJ databases">
        <title>Prolixibacter strains distinguished by the presence of nitrate reductase genes were adept at nitrate-dependent anaerobic corrosion of metallic iron and carbon steel.</title>
        <authorList>
            <person name="Iino T."/>
            <person name="Shono N."/>
            <person name="Ito K."/>
            <person name="Nakamura R."/>
            <person name="Sueoka K."/>
            <person name="Harayama S."/>
            <person name="Ohkuma M."/>
        </authorList>
    </citation>
    <scope>NUCLEOTIDE SEQUENCE [LARGE SCALE GENOMIC DNA]</scope>
    <source>
        <strain evidence="1 2">JCM 13498</strain>
    </source>
</reference>
<accession>A0A5M4B1A9</accession>
<gene>
    <name evidence="1" type="ORF">PbJCM13498_28230</name>
</gene>
<dbReference type="InterPro" id="IPR011004">
    <property type="entry name" value="Trimer_LpxA-like_sf"/>
</dbReference>
<evidence type="ECO:0000313" key="2">
    <source>
        <dbReference type="Proteomes" id="UP000391834"/>
    </source>
</evidence>
<organism evidence="1 2">
    <name type="scientific">Prolixibacter bellariivorans</name>
    <dbReference type="NCBI Taxonomy" id="314319"/>
    <lineage>
        <taxon>Bacteria</taxon>
        <taxon>Pseudomonadati</taxon>
        <taxon>Bacteroidota</taxon>
        <taxon>Bacteroidia</taxon>
        <taxon>Marinilabiliales</taxon>
        <taxon>Prolixibacteraceae</taxon>
        <taxon>Prolixibacter</taxon>
    </lineage>
</organism>
<dbReference type="SUPFAM" id="SSF51161">
    <property type="entry name" value="Trimeric LpxA-like enzymes"/>
    <property type="match status" value="1"/>
</dbReference>